<dbReference type="Proteomes" id="UP000197138">
    <property type="component" value="Unassembled WGS sequence"/>
</dbReference>
<organism evidence="1 2">
    <name type="scientific">Punica granatum</name>
    <name type="common">Pomegranate</name>
    <dbReference type="NCBI Taxonomy" id="22663"/>
    <lineage>
        <taxon>Eukaryota</taxon>
        <taxon>Viridiplantae</taxon>
        <taxon>Streptophyta</taxon>
        <taxon>Embryophyta</taxon>
        <taxon>Tracheophyta</taxon>
        <taxon>Spermatophyta</taxon>
        <taxon>Magnoliopsida</taxon>
        <taxon>eudicotyledons</taxon>
        <taxon>Gunneridae</taxon>
        <taxon>Pentapetalae</taxon>
        <taxon>rosids</taxon>
        <taxon>malvids</taxon>
        <taxon>Myrtales</taxon>
        <taxon>Lythraceae</taxon>
        <taxon>Punica</taxon>
    </lineage>
</organism>
<dbReference type="Gene3D" id="3.40.50.2000">
    <property type="entry name" value="Glycogen Phosphorylase B"/>
    <property type="match status" value="1"/>
</dbReference>
<protein>
    <submittedName>
        <fullName evidence="1">Uncharacterized protein</fullName>
    </submittedName>
</protein>
<dbReference type="SUPFAM" id="SSF53756">
    <property type="entry name" value="UDP-Glycosyltransferase/glycogen phosphorylase"/>
    <property type="match status" value="1"/>
</dbReference>
<proteinExistence type="predicted"/>
<gene>
    <name evidence="1" type="ORF">CDL15_Pgr004548</name>
</gene>
<dbReference type="EMBL" id="MTKT01003433">
    <property type="protein sequence ID" value="OWM74781.1"/>
    <property type="molecule type" value="Genomic_DNA"/>
</dbReference>
<reference evidence="2" key="1">
    <citation type="journal article" date="2017" name="Plant J.">
        <title>The pomegranate (Punica granatum L.) genome and the genomics of punicalagin biosynthesis.</title>
        <authorList>
            <person name="Qin G."/>
            <person name="Xu C."/>
            <person name="Ming R."/>
            <person name="Tang H."/>
            <person name="Guyot R."/>
            <person name="Kramer E.M."/>
            <person name="Hu Y."/>
            <person name="Yi X."/>
            <person name="Qi Y."/>
            <person name="Xu X."/>
            <person name="Gao Z."/>
            <person name="Pan H."/>
            <person name="Jian J."/>
            <person name="Tian Y."/>
            <person name="Yue Z."/>
            <person name="Xu Y."/>
        </authorList>
    </citation>
    <scope>NUCLEOTIDE SEQUENCE [LARGE SCALE GENOMIC DNA]</scope>
    <source>
        <strain evidence="2">cv. Dabenzi</strain>
    </source>
</reference>
<sequence>MSRTVTHLDSMSTPHVALLPSSGTGHLMPFLRLAAALLAKEVHVMLITAHPMVSEAENEALSSFLSAFDKVNSERLDLLRIDPEQSMATDDPFYRHIDLKFLQSISSNFLMPIAIQKIRVKNKGTKLAFPIY</sequence>
<evidence type="ECO:0000313" key="1">
    <source>
        <dbReference type="EMBL" id="OWM74781.1"/>
    </source>
</evidence>
<evidence type="ECO:0000313" key="2">
    <source>
        <dbReference type="Proteomes" id="UP000197138"/>
    </source>
</evidence>
<name>A0A218WRD7_PUNGR</name>
<dbReference type="AlphaFoldDB" id="A0A218WRD7"/>
<accession>A0A218WRD7</accession>
<comment type="caution">
    <text evidence="1">The sequence shown here is derived from an EMBL/GenBank/DDBJ whole genome shotgun (WGS) entry which is preliminary data.</text>
</comment>